<dbReference type="GO" id="GO:0003677">
    <property type="term" value="F:DNA binding"/>
    <property type="evidence" value="ECO:0007669"/>
    <property type="project" value="UniProtKB-KW"/>
</dbReference>
<dbReference type="Gene3D" id="1.10.260.40">
    <property type="entry name" value="lambda repressor-like DNA-binding domains"/>
    <property type="match status" value="1"/>
</dbReference>
<evidence type="ECO:0000313" key="3">
    <source>
        <dbReference type="EMBL" id="HIW86281.1"/>
    </source>
</evidence>
<reference evidence="3" key="2">
    <citation type="submission" date="2021-04" db="EMBL/GenBank/DDBJ databases">
        <authorList>
            <person name="Gilroy R."/>
        </authorList>
    </citation>
    <scope>NUCLEOTIDE SEQUENCE</scope>
    <source>
        <strain evidence="3">421</strain>
    </source>
</reference>
<comment type="caution">
    <text evidence="3">The sequence shown here is derived from an EMBL/GenBank/DDBJ whole genome shotgun (WGS) entry which is preliminary data.</text>
</comment>
<accession>A0A9D1UH12</accession>
<evidence type="ECO:0000256" key="1">
    <source>
        <dbReference type="ARBA" id="ARBA00023125"/>
    </source>
</evidence>
<name>A0A9D1UH12_9FIRM</name>
<dbReference type="PROSITE" id="PS50943">
    <property type="entry name" value="HTH_CROC1"/>
    <property type="match status" value="1"/>
</dbReference>
<sequence length="112" mass="13026">MKKIDKQAILGLRIMQRRKQLGINQSELAEQIGLSEHQISNIETGRSYPRMKSFIRICEILEVNADYFVSGAMKDDIDENIIDMIASLSEEERKTVWKLLDAYIHRNDDSRV</sequence>
<evidence type="ECO:0000259" key="2">
    <source>
        <dbReference type="PROSITE" id="PS50943"/>
    </source>
</evidence>
<dbReference type="InterPro" id="IPR001387">
    <property type="entry name" value="Cro/C1-type_HTH"/>
</dbReference>
<dbReference type="PANTHER" id="PTHR46558">
    <property type="entry name" value="TRACRIPTIONAL REGULATORY PROTEIN-RELATED-RELATED"/>
    <property type="match status" value="1"/>
</dbReference>
<gene>
    <name evidence="3" type="ORF">IAA48_07290</name>
</gene>
<dbReference type="AlphaFoldDB" id="A0A9D1UH12"/>
<dbReference type="Proteomes" id="UP000824205">
    <property type="component" value="Unassembled WGS sequence"/>
</dbReference>
<evidence type="ECO:0000313" key="4">
    <source>
        <dbReference type="Proteomes" id="UP000824205"/>
    </source>
</evidence>
<dbReference type="PANTHER" id="PTHR46558:SF11">
    <property type="entry name" value="HTH-TYPE TRANSCRIPTIONAL REGULATOR XRE"/>
    <property type="match status" value="1"/>
</dbReference>
<dbReference type="InterPro" id="IPR010982">
    <property type="entry name" value="Lambda_DNA-bd_dom_sf"/>
</dbReference>
<dbReference type="Pfam" id="PF12844">
    <property type="entry name" value="HTH_19"/>
    <property type="match status" value="1"/>
</dbReference>
<protein>
    <submittedName>
        <fullName evidence="3">Helix-turn-helix domain-containing protein</fullName>
    </submittedName>
</protein>
<dbReference type="SUPFAM" id="SSF47413">
    <property type="entry name" value="lambda repressor-like DNA-binding domains"/>
    <property type="match status" value="1"/>
</dbReference>
<proteinExistence type="predicted"/>
<dbReference type="EMBL" id="DXGE01000032">
    <property type="protein sequence ID" value="HIW86281.1"/>
    <property type="molecule type" value="Genomic_DNA"/>
</dbReference>
<feature type="domain" description="HTH cro/C1-type" evidence="2">
    <location>
        <begin position="14"/>
        <end position="68"/>
    </location>
</feature>
<dbReference type="CDD" id="cd00093">
    <property type="entry name" value="HTH_XRE"/>
    <property type="match status" value="1"/>
</dbReference>
<reference evidence="3" key="1">
    <citation type="journal article" date="2021" name="PeerJ">
        <title>Extensive microbial diversity within the chicken gut microbiome revealed by metagenomics and culture.</title>
        <authorList>
            <person name="Gilroy R."/>
            <person name="Ravi A."/>
            <person name="Getino M."/>
            <person name="Pursley I."/>
            <person name="Horton D.L."/>
            <person name="Alikhan N.F."/>
            <person name="Baker D."/>
            <person name="Gharbi K."/>
            <person name="Hall N."/>
            <person name="Watson M."/>
            <person name="Adriaenssens E.M."/>
            <person name="Foster-Nyarko E."/>
            <person name="Jarju S."/>
            <person name="Secka A."/>
            <person name="Antonio M."/>
            <person name="Oren A."/>
            <person name="Chaudhuri R.R."/>
            <person name="La Ragione R."/>
            <person name="Hildebrand F."/>
            <person name="Pallen M.J."/>
        </authorList>
    </citation>
    <scope>NUCLEOTIDE SEQUENCE</scope>
    <source>
        <strain evidence="3">421</strain>
    </source>
</reference>
<organism evidence="3 4">
    <name type="scientific">Candidatus Eubacterium faecipullorum</name>
    <dbReference type="NCBI Taxonomy" id="2838571"/>
    <lineage>
        <taxon>Bacteria</taxon>
        <taxon>Bacillati</taxon>
        <taxon>Bacillota</taxon>
        <taxon>Clostridia</taxon>
        <taxon>Eubacteriales</taxon>
        <taxon>Eubacteriaceae</taxon>
        <taxon>Eubacterium</taxon>
    </lineage>
</organism>
<dbReference type="SMART" id="SM00530">
    <property type="entry name" value="HTH_XRE"/>
    <property type="match status" value="1"/>
</dbReference>
<keyword evidence="1" id="KW-0238">DNA-binding</keyword>